<dbReference type="Pfam" id="PF20441">
    <property type="entry name" value="TerL_nuclease"/>
    <property type="match status" value="1"/>
</dbReference>
<dbReference type="InterPro" id="IPR005021">
    <property type="entry name" value="Terminase_largesu-like"/>
</dbReference>
<organism evidence="3 4">
    <name type="scientific">Mesorhizobium mediterraneum</name>
    <dbReference type="NCBI Taxonomy" id="43617"/>
    <lineage>
        <taxon>Bacteria</taxon>
        <taxon>Pseudomonadati</taxon>
        <taxon>Pseudomonadota</taxon>
        <taxon>Alphaproteobacteria</taxon>
        <taxon>Hyphomicrobiales</taxon>
        <taxon>Phyllobacteriaceae</taxon>
        <taxon>Mesorhizobium</taxon>
    </lineage>
</organism>
<dbReference type="EMBL" id="NPKI01000051">
    <property type="protein sequence ID" value="PAP97816.1"/>
    <property type="molecule type" value="Genomic_DNA"/>
</dbReference>
<dbReference type="PANTHER" id="PTHR41287">
    <property type="match status" value="1"/>
</dbReference>
<reference evidence="4" key="1">
    <citation type="submission" date="2017-08" db="EMBL/GenBank/DDBJ databases">
        <title>Mesorhizobium wenxinae sp. nov., a novel rhizobial species isolated from root nodules of chickpea (Cicer arietinum L.).</title>
        <authorList>
            <person name="Zhang J."/>
        </authorList>
    </citation>
    <scope>NUCLEOTIDE SEQUENCE [LARGE SCALE GENOMIC DNA]</scope>
    <source>
        <strain evidence="4">USDA 3392</strain>
    </source>
</reference>
<dbReference type="Pfam" id="PF03354">
    <property type="entry name" value="TerL_ATPase"/>
    <property type="match status" value="1"/>
</dbReference>
<dbReference type="Proteomes" id="UP000216215">
    <property type="component" value="Unassembled WGS sequence"/>
</dbReference>
<feature type="domain" description="Terminase large subunit-like endonuclease" evidence="2">
    <location>
        <begin position="229"/>
        <end position="514"/>
    </location>
</feature>
<dbReference type="Gene3D" id="3.30.420.240">
    <property type="match status" value="1"/>
</dbReference>
<sequence>MNIRPEWIFDDSPLADPHGFGERAVTFIRKLKHPKSTAAKHAFQLDRWQERIVRRVYGDTDVSGRRKVRTVYLRVGRGNRKTSLVGALALLHLVGPERVPGGLGIAAASDRNQAKLTWEETTSIVGMSARLSEATEKREAPVYSVTHPKTRSRFEAISSDGDSKHGKTPTFVVTDEIHAWQGRRLWAALTTGLVKVPGTLHLITTTAGAGQNTLAYDMETYARAVASGEIEDPSFLPIVFETPEEFDWRDEAGWSFANPGLEIGYPDLAGLRTMARQAGHMPAVKAEFEQYHLNRWREASLSPWLDMEVYDEGADPIDEAELEGEDCWIGVDYGMVGDLTAIAAAFPDGDRIRVLVWAMAPEATLLEKAERDGMPYLQWRDDGHLMPTEGNIVDRKALSDFLRTLCERFHVREIAYDPYKLTETMAELSEDGLPVVAMRQGWATMGPAVESLQAAILAKRLQHGGNPVLRAHAANVVTRVDPVGNQSFHKGKSKGRIDAVVAATMAVHRAVTGEAPSPYEERGIVFVG</sequence>
<evidence type="ECO:0000259" key="2">
    <source>
        <dbReference type="Pfam" id="PF20441"/>
    </source>
</evidence>
<dbReference type="InterPro" id="IPR027417">
    <property type="entry name" value="P-loop_NTPase"/>
</dbReference>
<proteinExistence type="predicted"/>
<name>A0AB36QZN9_9HYPH</name>
<dbReference type="InterPro" id="IPR046462">
    <property type="entry name" value="TerL_nuclease"/>
</dbReference>
<dbReference type="AlphaFoldDB" id="A0AB36QZN9"/>
<evidence type="ECO:0000313" key="3">
    <source>
        <dbReference type="EMBL" id="PAP97816.1"/>
    </source>
</evidence>
<accession>A0AB36QZN9</accession>
<dbReference type="GO" id="GO:0004519">
    <property type="term" value="F:endonuclease activity"/>
    <property type="evidence" value="ECO:0007669"/>
    <property type="project" value="InterPro"/>
</dbReference>
<gene>
    <name evidence="3" type="ORF">CIT25_35100</name>
</gene>
<dbReference type="Gene3D" id="3.40.50.300">
    <property type="entry name" value="P-loop containing nucleotide triphosphate hydrolases"/>
    <property type="match status" value="1"/>
</dbReference>
<dbReference type="RefSeq" id="WP_095489648.1">
    <property type="nucleotide sequence ID" value="NZ_CP088151.1"/>
</dbReference>
<feature type="domain" description="Terminase large subunit-like ATPase" evidence="1">
    <location>
        <begin position="48"/>
        <end position="223"/>
    </location>
</feature>
<comment type="caution">
    <text evidence="3">The sequence shown here is derived from an EMBL/GenBank/DDBJ whole genome shotgun (WGS) entry which is preliminary data.</text>
</comment>
<dbReference type="PANTHER" id="PTHR41287:SF1">
    <property type="entry name" value="PROTEIN YMFN"/>
    <property type="match status" value="1"/>
</dbReference>
<evidence type="ECO:0000259" key="1">
    <source>
        <dbReference type="Pfam" id="PF03354"/>
    </source>
</evidence>
<protein>
    <submittedName>
        <fullName evidence="3">Terminase</fullName>
    </submittedName>
</protein>
<evidence type="ECO:0000313" key="4">
    <source>
        <dbReference type="Proteomes" id="UP000216215"/>
    </source>
</evidence>
<keyword evidence="4" id="KW-1185">Reference proteome</keyword>
<dbReference type="InterPro" id="IPR046461">
    <property type="entry name" value="TerL_ATPase"/>
</dbReference>